<keyword evidence="3" id="KW-1185">Reference proteome</keyword>
<protein>
    <recommendedName>
        <fullName evidence="1">Integrase core domain-containing protein</fullName>
    </recommendedName>
</protein>
<dbReference type="Proteomes" id="UP001439008">
    <property type="component" value="Unassembled WGS sequence"/>
</dbReference>
<feature type="domain" description="Integrase core" evidence="1">
    <location>
        <begin position="2"/>
        <end position="30"/>
    </location>
</feature>
<evidence type="ECO:0000313" key="2">
    <source>
        <dbReference type="EMBL" id="MES1921198.1"/>
    </source>
</evidence>
<gene>
    <name evidence="2" type="ORF">MHBO_002764</name>
</gene>
<reference evidence="2 3" key="1">
    <citation type="journal article" date="2024" name="BMC Biol.">
        <title>Comparative genomics of Ascetosporea gives new insight into the evolutionary basis for animal parasitism in Rhizaria.</title>
        <authorList>
            <person name="Hiltunen Thoren M."/>
            <person name="Onut-Brannstrom I."/>
            <person name="Alfjorden A."/>
            <person name="Peckova H."/>
            <person name="Swords F."/>
            <person name="Hooper C."/>
            <person name="Holzer A.S."/>
            <person name="Bass D."/>
            <person name="Burki F."/>
        </authorList>
    </citation>
    <scope>NUCLEOTIDE SEQUENCE [LARGE SCALE GENOMIC DNA]</scope>
    <source>
        <strain evidence="2">20-A016</strain>
    </source>
</reference>
<comment type="caution">
    <text evidence="2">The sequence shown here is derived from an EMBL/GenBank/DDBJ whole genome shotgun (WGS) entry which is preliminary data.</text>
</comment>
<proteinExistence type="predicted"/>
<dbReference type="EMBL" id="JBDODL010001144">
    <property type="protein sequence ID" value="MES1921198.1"/>
    <property type="molecule type" value="Genomic_DNA"/>
</dbReference>
<accession>A0ABV2ANI3</accession>
<dbReference type="Pfam" id="PF24764">
    <property type="entry name" value="rva_4"/>
    <property type="match status" value="1"/>
</dbReference>
<organism evidence="2 3">
    <name type="scientific">Bonamia ostreae</name>
    <dbReference type="NCBI Taxonomy" id="126728"/>
    <lineage>
        <taxon>Eukaryota</taxon>
        <taxon>Sar</taxon>
        <taxon>Rhizaria</taxon>
        <taxon>Endomyxa</taxon>
        <taxon>Ascetosporea</taxon>
        <taxon>Haplosporida</taxon>
        <taxon>Bonamia</taxon>
    </lineage>
</organism>
<evidence type="ECO:0000313" key="3">
    <source>
        <dbReference type="Proteomes" id="UP001439008"/>
    </source>
</evidence>
<name>A0ABV2ANI3_9EUKA</name>
<sequence length="117" mass="13703">MLELLQNMWNNHKLRTERNRSPLQLFMMGLQTVGNTTILGKEYFENFDEISASSYDIDGEEENDQLDEEEENIVVPPTLHDQQQFQEILNSINTEDVGLWNEEVYISLRNHVKSTLS</sequence>
<dbReference type="InterPro" id="IPR058913">
    <property type="entry name" value="Integrase_dom_put"/>
</dbReference>
<evidence type="ECO:0000259" key="1">
    <source>
        <dbReference type="Pfam" id="PF24764"/>
    </source>
</evidence>